<dbReference type="GO" id="GO:0030976">
    <property type="term" value="F:thiamine pyrophosphate binding"/>
    <property type="evidence" value="ECO:0007669"/>
    <property type="project" value="InterPro"/>
</dbReference>
<evidence type="ECO:0000313" key="3">
    <source>
        <dbReference type="EMBL" id="RKX72648.1"/>
    </source>
</evidence>
<dbReference type="InterPro" id="IPR051457">
    <property type="entry name" value="2-oxoacid:Fd_oxidoreductase"/>
</dbReference>
<dbReference type="SUPFAM" id="SSF52518">
    <property type="entry name" value="Thiamin diphosphate-binding fold (THDP-binding)"/>
    <property type="match status" value="1"/>
</dbReference>
<evidence type="ECO:0000256" key="1">
    <source>
        <dbReference type="ARBA" id="ARBA00023002"/>
    </source>
</evidence>
<dbReference type="Gene3D" id="3.40.50.970">
    <property type="match status" value="1"/>
</dbReference>
<accession>A0A660SPE3</accession>
<dbReference type="GO" id="GO:0045333">
    <property type="term" value="P:cellular respiration"/>
    <property type="evidence" value="ECO:0007669"/>
    <property type="project" value="UniProtKB-ARBA"/>
</dbReference>
<sequence length="275" mass="29984">MNTDIKLKYLRTDKLPHIWCPGCGHGIILGAIVKSFDKIGWKKDDIVVVSGIGCSGRTPGYIDTNTLHTTHGRALAFATGIKMAKPNLHIVVIMGDGDASAIGGNHLIHAARRNIDLTAIVFNNKIYGMTGGQYSPTTPQKAKASTAPYGNIEPNFDLVKLVKGAGATYVARATAYHIALLEKCICNGLAHKGFSFIDVLTTCPTQYGRLNKMKSPEGNLLMIKNNTILRSKAEGMTDEEIGNRIIIGEFVNNDSSREYTELYTDEIIKKAMNKE</sequence>
<organism evidence="3 4">
    <name type="scientific">candidate division TA06 bacterium</name>
    <dbReference type="NCBI Taxonomy" id="2250710"/>
    <lineage>
        <taxon>Bacteria</taxon>
        <taxon>Bacteria division TA06</taxon>
    </lineage>
</organism>
<comment type="caution">
    <text evidence="3">The sequence shown here is derived from an EMBL/GenBank/DDBJ whole genome shotgun (WGS) entry which is preliminary data.</text>
</comment>
<protein>
    <submittedName>
        <fullName evidence="3">2-oxoacid:ferredoxin oxidoreductase subunit beta</fullName>
    </submittedName>
</protein>
<evidence type="ECO:0000259" key="2">
    <source>
        <dbReference type="Pfam" id="PF02775"/>
    </source>
</evidence>
<keyword evidence="1" id="KW-0560">Oxidoreductase</keyword>
<proteinExistence type="predicted"/>
<dbReference type="Proteomes" id="UP000271125">
    <property type="component" value="Unassembled WGS sequence"/>
</dbReference>
<name>A0A660SPE3_UNCT6</name>
<dbReference type="Pfam" id="PF02775">
    <property type="entry name" value="TPP_enzyme_C"/>
    <property type="match status" value="1"/>
</dbReference>
<gene>
    <name evidence="3" type="ORF">DRP43_00170</name>
</gene>
<dbReference type="GO" id="GO:0016625">
    <property type="term" value="F:oxidoreductase activity, acting on the aldehyde or oxo group of donors, iron-sulfur protein as acceptor"/>
    <property type="evidence" value="ECO:0007669"/>
    <property type="project" value="UniProtKB-ARBA"/>
</dbReference>
<dbReference type="InterPro" id="IPR029061">
    <property type="entry name" value="THDP-binding"/>
</dbReference>
<dbReference type="EMBL" id="QNBD01000004">
    <property type="protein sequence ID" value="RKX72648.1"/>
    <property type="molecule type" value="Genomic_DNA"/>
</dbReference>
<dbReference type="PANTHER" id="PTHR48084">
    <property type="entry name" value="2-OXOGLUTARATE OXIDOREDUCTASE SUBUNIT KORB-RELATED"/>
    <property type="match status" value="1"/>
</dbReference>
<evidence type="ECO:0000313" key="4">
    <source>
        <dbReference type="Proteomes" id="UP000271125"/>
    </source>
</evidence>
<dbReference type="CDD" id="cd03375">
    <property type="entry name" value="TPP_OGFOR"/>
    <property type="match status" value="1"/>
</dbReference>
<dbReference type="InterPro" id="IPR011766">
    <property type="entry name" value="TPP_enzyme_TPP-bd"/>
</dbReference>
<reference evidence="3 4" key="1">
    <citation type="submission" date="2018-06" db="EMBL/GenBank/DDBJ databases">
        <title>Extensive metabolic versatility and redundancy in microbially diverse, dynamic hydrothermal sediments.</title>
        <authorList>
            <person name="Dombrowski N."/>
            <person name="Teske A."/>
            <person name="Baker B.J."/>
        </authorList>
    </citation>
    <scope>NUCLEOTIDE SEQUENCE [LARGE SCALE GENOMIC DNA]</scope>
    <source>
        <strain evidence="3">B10_G13</strain>
    </source>
</reference>
<dbReference type="PANTHER" id="PTHR48084:SF1">
    <property type="entry name" value="2-OXOGLUTARATE SYNTHASE SUBUNIT KORB"/>
    <property type="match status" value="1"/>
</dbReference>
<dbReference type="AlphaFoldDB" id="A0A660SPE3"/>
<feature type="domain" description="Thiamine pyrophosphate enzyme TPP-binding" evidence="2">
    <location>
        <begin position="52"/>
        <end position="199"/>
    </location>
</feature>